<feature type="region of interest" description="Disordered" evidence="1">
    <location>
        <begin position="481"/>
        <end position="530"/>
    </location>
</feature>
<dbReference type="PANTHER" id="PTHR37542">
    <property type="entry name" value="HELO DOMAIN-CONTAINING PROTEIN-RELATED"/>
    <property type="match status" value="1"/>
</dbReference>
<protein>
    <recommendedName>
        <fullName evidence="6">Prion-inhibition and propagation HeLo domain-containing protein</fullName>
    </recommendedName>
</protein>
<dbReference type="OrthoDB" id="1911848at2759"/>
<dbReference type="EMBL" id="WIPF01000018">
    <property type="protein sequence ID" value="KAF3227803.1"/>
    <property type="molecule type" value="Genomic_DNA"/>
</dbReference>
<dbReference type="AlphaFoldDB" id="A0A6G1M450"/>
<dbReference type="Gene3D" id="1.20.120.1020">
    <property type="entry name" value="Prion-inhibition and propagation, HeLo domain"/>
    <property type="match status" value="1"/>
</dbReference>
<dbReference type="Gene3D" id="1.10.510.10">
    <property type="entry name" value="Transferase(Phosphotransferase) domain 1"/>
    <property type="match status" value="1"/>
</dbReference>
<gene>
    <name evidence="3" type="ORF">TWF191_003325</name>
    <name evidence="2" type="ORF">TWF679_007246</name>
</gene>
<dbReference type="InterPro" id="IPR038305">
    <property type="entry name" value="HeLo_sf"/>
</dbReference>
<evidence type="ECO:0000313" key="2">
    <source>
        <dbReference type="EMBL" id="KAF3209709.1"/>
    </source>
</evidence>
<proteinExistence type="predicted"/>
<comment type="caution">
    <text evidence="2">The sequence shown here is derived from an EMBL/GenBank/DDBJ whole genome shotgun (WGS) entry which is preliminary data.</text>
</comment>
<evidence type="ECO:0000313" key="3">
    <source>
        <dbReference type="EMBL" id="KAF3227803.1"/>
    </source>
</evidence>
<evidence type="ECO:0000256" key="1">
    <source>
        <dbReference type="SAM" id="MobiDB-lite"/>
    </source>
</evidence>
<dbReference type="PANTHER" id="PTHR37542:SF1">
    <property type="entry name" value="PRION-INHIBITION AND PROPAGATION HELO DOMAIN-CONTAINING PROTEIN"/>
    <property type="match status" value="1"/>
</dbReference>
<evidence type="ECO:0008006" key="6">
    <source>
        <dbReference type="Google" id="ProtNLM"/>
    </source>
</evidence>
<feature type="compositionally biased region" description="Polar residues" evidence="1">
    <location>
        <begin position="119"/>
        <end position="128"/>
    </location>
</feature>
<reference evidence="2 4" key="1">
    <citation type="submission" date="2019-06" db="EMBL/GenBank/DDBJ databases">
        <authorList>
            <person name="Palmer J.M."/>
        </authorList>
    </citation>
    <scope>NUCLEOTIDE SEQUENCE</scope>
    <source>
        <strain evidence="3 4">TWF191</strain>
        <strain evidence="2">TWF679</strain>
    </source>
</reference>
<dbReference type="Proteomes" id="UP000614610">
    <property type="component" value="Unassembled WGS sequence"/>
</dbReference>
<feature type="region of interest" description="Disordered" evidence="1">
    <location>
        <begin position="108"/>
        <end position="132"/>
    </location>
</feature>
<dbReference type="SUPFAM" id="SSF56112">
    <property type="entry name" value="Protein kinase-like (PK-like)"/>
    <property type="match status" value="1"/>
</dbReference>
<dbReference type="EMBL" id="WIWT01000041">
    <property type="protein sequence ID" value="KAF3209709.1"/>
    <property type="molecule type" value="Genomic_DNA"/>
</dbReference>
<feature type="compositionally biased region" description="Basic and acidic residues" evidence="1">
    <location>
        <begin position="481"/>
        <end position="492"/>
    </location>
</feature>
<evidence type="ECO:0000313" key="4">
    <source>
        <dbReference type="Proteomes" id="UP000483672"/>
    </source>
</evidence>
<feature type="compositionally biased region" description="Acidic residues" evidence="1">
    <location>
        <begin position="502"/>
        <end position="527"/>
    </location>
</feature>
<name>A0A6G1M450_ORBOL</name>
<sequence length="672" mass="77060">MEVYTTVSTAIHDIYAITVFIRTVIQDIKQRQQALDDIQAQLEHEFLFLETFNNLFFGDDDRSGPWFRSLPDLFQRDLNNILTSLRRCLDTYDNVALKHGLNLSEANSTLGREDKQDESFTPDTLPSKSSKDKVGRCRSIIEQMTKKIAWKERMKKLEWALFDQEEVKKLTGKYREWTERLRQVMTLILLVSGNLGGYATSDLGVNVGAKISQALGVTKAVRRQIRANSEVPKRFPALEGNFDPDGNGRITKASSYTVGVFHDQQSGPYNAIMETHDFVIVDDGRSEHERQELKLELVRRLAWLLQGDISTAESTDPNNGTVPMYLLQCLGYYVLGTKLSLIYKVPSQGGTPTTLHDWMIHDERKEYELVEREKAVREKEKNPKPSSREKWDILKEKNKILEERKKLEAERQKQQANLSDRYFIAWALASTLYNIHASGWVHKNIWSRAILVFRATNAPLSSQRIIPYLLGWSVSRPQTEEYRGFSKPERARGVPNHKNKDDPEDNPDADGEIWNESESDPDFDEESESSRAQVFDLEHELYRHPERYHGKTATYENKHDLYSLGVVLLEIGLWSTISIEMSTAIDTARKSSSAPPTYIMERLQAQIRLKSEDQRLANQMGPGYAEIVRRCLTGSFDCLKGNSESDDGGDAELTREFHELVVEPLRLRAMMG</sequence>
<dbReference type="InterPro" id="IPR011009">
    <property type="entry name" value="Kinase-like_dom_sf"/>
</dbReference>
<dbReference type="Proteomes" id="UP000483672">
    <property type="component" value="Unassembled WGS sequence"/>
</dbReference>
<organism evidence="2 5">
    <name type="scientific">Orbilia oligospora</name>
    <name type="common">Nematode-trapping fungus</name>
    <name type="synonym">Arthrobotrys oligospora</name>
    <dbReference type="NCBI Taxonomy" id="2813651"/>
    <lineage>
        <taxon>Eukaryota</taxon>
        <taxon>Fungi</taxon>
        <taxon>Dikarya</taxon>
        <taxon>Ascomycota</taxon>
        <taxon>Pezizomycotina</taxon>
        <taxon>Orbiliomycetes</taxon>
        <taxon>Orbiliales</taxon>
        <taxon>Orbiliaceae</taxon>
        <taxon>Orbilia</taxon>
    </lineage>
</organism>
<accession>A0A6G1M450</accession>
<evidence type="ECO:0000313" key="5">
    <source>
        <dbReference type="Proteomes" id="UP000614610"/>
    </source>
</evidence>